<organism evidence="1 2">
    <name type="scientific">Ramazzottius varieornatus</name>
    <name type="common">Water bear</name>
    <name type="synonym">Tardigrade</name>
    <dbReference type="NCBI Taxonomy" id="947166"/>
    <lineage>
        <taxon>Eukaryota</taxon>
        <taxon>Metazoa</taxon>
        <taxon>Ecdysozoa</taxon>
        <taxon>Tardigrada</taxon>
        <taxon>Eutardigrada</taxon>
        <taxon>Parachela</taxon>
        <taxon>Hypsibioidea</taxon>
        <taxon>Ramazzottiidae</taxon>
        <taxon>Ramazzottius</taxon>
    </lineage>
</organism>
<evidence type="ECO:0000313" key="1">
    <source>
        <dbReference type="EMBL" id="GAU93660.1"/>
    </source>
</evidence>
<keyword evidence="2" id="KW-1185">Reference proteome</keyword>
<accession>A0A1D1UYI9</accession>
<evidence type="ECO:0000313" key="2">
    <source>
        <dbReference type="Proteomes" id="UP000186922"/>
    </source>
</evidence>
<proteinExistence type="predicted"/>
<dbReference type="EMBL" id="BDGG01000002">
    <property type="protein sequence ID" value="GAU93660.1"/>
    <property type="molecule type" value="Genomic_DNA"/>
</dbReference>
<gene>
    <name evidence="1" type="primary">RvY_05562-1</name>
    <name evidence="1" type="synonym">RvY_05562.1</name>
    <name evidence="1" type="ORF">RvY_05562</name>
</gene>
<name>A0A1D1UYI9_RAMVA</name>
<protein>
    <submittedName>
        <fullName evidence="1">Uncharacterized protein</fullName>
    </submittedName>
</protein>
<dbReference type="AlphaFoldDB" id="A0A1D1UYI9"/>
<comment type="caution">
    <text evidence="1">The sequence shown here is derived from an EMBL/GenBank/DDBJ whole genome shotgun (WGS) entry which is preliminary data.</text>
</comment>
<reference evidence="1 2" key="1">
    <citation type="journal article" date="2016" name="Nat. Commun.">
        <title>Extremotolerant tardigrade genome and improved radiotolerance of human cultured cells by tardigrade-unique protein.</title>
        <authorList>
            <person name="Hashimoto T."/>
            <person name="Horikawa D.D."/>
            <person name="Saito Y."/>
            <person name="Kuwahara H."/>
            <person name="Kozuka-Hata H."/>
            <person name="Shin-I T."/>
            <person name="Minakuchi Y."/>
            <person name="Ohishi K."/>
            <person name="Motoyama A."/>
            <person name="Aizu T."/>
            <person name="Enomoto A."/>
            <person name="Kondo K."/>
            <person name="Tanaka S."/>
            <person name="Hara Y."/>
            <person name="Koshikawa S."/>
            <person name="Sagara H."/>
            <person name="Miura T."/>
            <person name="Yokobori S."/>
            <person name="Miyagawa K."/>
            <person name="Suzuki Y."/>
            <person name="Kubo T."/>
            <person name="Oyama M."/>
            <person name="Kohara Y."/>
            <person name="Fujiyama A."/>
            <person name="Arakawa K."/>
            <person name="Katayama T."/>
            <person name="Toyoda A."/>
            <person name="Kunieda T."/>
        </authorList>
    </citation>
    <scope>NUCLEOTIDE SEQUENCE [LARGE SCALE GENOMIC DNA]</scope>
    <source>
        <strain evidence="1 2">YOKOZUNA-1</strain>
    </source>
</reference>
<sequence length="53" mass="5776">MDICGNHILFDVGLHNVQILVASFGALPVLSPAAELHIQIAGLCMYRDELLKD</sequence>
<dbReference type="Proteomes" id="UP000186922">
    <property type="component" value="Unassembled WGS sequence"/>
</dbReference>